<dbReference type="SUPFAM" id="SSF46785">
    <property type="entry name" value="Winged helix' DNA-binding domain"/>
    <property type="match status" value="1"/>
</dbReference>
<dbReference type="InterPro" id="IPR002577">
    <property type="entry name" value="HTH_HxlR"/>
</dbReference>
<keyword evidence="1" id="KW-0805">Transcription regulation</keyword>
<dbReference type="AlphaFoldDB" id="A0A2R6AU99"/>
<evidence type="ECO:0000256" key="1">
    <source>
        <dbReference type="ARBA" id="ARBA00023015"/>
    </source>
</evidence>
<protein>
    <recommendedName>
        <fullName evidence="4">HTH hxlR-type domain-containing protein</fullName>
    </recommendedName>
</protein>
<accession>A0A2R6AU99</accession>
<feature type="domain" description="HTH hxlR-type" evidence="4">
    <location>
        <begin position="12"/>
        <end position="111"/>
    </location>
</feature>
<dbReference type="EMBL" id="NEXJ01000101">
    <property type="protein sequence ID" value="PSN89964.1"/>
    <property type="molecule type" value="Genomic_DNA"/>
</dbReference>
<proteinExistence type="predicted"/>
<dbReference type="Pfam" id="PF01638">
    <property type="entry name" value="HxlR"/>
    <property type="match status" value="1"/>
</dbReference>
<organism evidence="5 6">
    <name type="scientific">Candidatus Marsarchaeota G2 archaeon ECH_B_SAG-M15</name>
    <dbReference type="NCBI Taxonomy" id="1978162"/>
    <lineage>
        <taxon>Archaea</taxon>
        <taxon>Candidatus Marsarchaeota</taxon>
        <taxon>Candidatus Marsarchaeota group 2</taxon>
    </lineage>
</organism>
<reference evidence="5 6" key="1">
    <citation type="submission" date="2017-04" db="EMBL/GenBank/DDBJ databases">
        <title>Novel microbial lineages endemic to geothermal iron-oxide mats fill important gaps in the evolutionary history of Archaea.</title>
        <authorList>
            <person name="Jay Z.J."/>
            <person name="Beam J.P."/>
            <person name="Dlakic M."/>
            <person name="Rusch D.B."/>
            <person name="Kozubal M.A."/>
            <person name="Inskeep W.P."/>
        </authorList>
    </citation>
    <scope>NUCLEOTIDE SEQUENCE [LARGE SCALE GENOMIC DNA]</scope>
    <source>
        <strain evidence="5">ECH_B_SAG-M15</strain>
    </source>
</reference>
<keyword evidence="2" id="KW-0238">DNA-binding</keyword>
<dbReference type="InterPro" id="IPR036390">
    <property type="entry name" value="WH_DNA-bd_sf"/>
</dbReference>
<dbReference type="PANTHER" id="PTHR33204:SF18">
    <property type="entry name" value="TRANSCRIPTIONAL REGULATORY PROTEIN"/>
    <property type="match status" value="1"/>
</dbReference>
<dbReference type="GO" id="GO:0003677">
    <property type="term" value="F:DNA binding"/>
    <property type="evidence" value="ECO:0007669"/>
    <property type="project" value="UniProtKB-KW"/>
</dbReference>
<dbReference type="PANTHER" id="PTHR33204">
    <property type="entry name" value="TRANSCRIPTIONAL REGULATOR, MARR FAMILY"/>
    <property type="match status" value="1"/>
</dbReference>
<dbReference type="Proteomes" id="UP000240490">
    <property type="component" value="Unassembled WGS sequence"/>
</dbReference>
<evidence type="ECO:0000256" key="3">
    <source>
        <dbReference type="ARBA" id="ARBA00023163"/>
    </source>
</evidence>
<gene>
    <name evidence="5" type="ORF">B9Q08_05815</name>
</gene>
<comment type="caution">
    <text evidence="5">The sequence shown here is derived from an EMBL/GenBank/DDBJ whole genome shotgun (WGS) entry which is preliminary data.</text>
</comment>
<dbReference type="InterPro" id="IPR036388">
    <property type="entry name" value="WH-like_DNA-bd_sf"/>
</dbReference>
<evidence type="ECO:0000259" key="4">
    <source>
        <dbReference type="PROSITE" id="PS51118"/>
    </source>
</evidence>
<evidence type="ECO:0000313" key="5">
    <source>
        <dbReference type="EMBL" id="PSN89964.1"/>
    </source>
</evidence>
<evidence type="ECO:0000256" key="2">
    <source>
        <dbReference type="ARBA" id="ARBA00023125"/>
    </source>
</evidence>
<dbReference type="PROSITE" id="PS51118">
    <property type="entry name" value="HTH_HXLR"/>
    <property type="match status" value="1"/>
</dbReference>
<keyword evidence="3" id="KW-0804">Transcription</keyword>
<name>A0A2R6AU99_9ARCH</name>
<dbReference type="Gene3D" id="1.10.10.10">
    <property type="entry name" value="Winged helix-like DNA-binding domain superfamily/Winged helix DNA-binding domain"/>
    <property type="match status" value="1"/>
</dbReference>
<evidence type="ECO:0000313" key="6">
    <source>
        <dbReference type="Proteomes" id="UP000240490"/>
    </source>
</evidence>
<sequence>MGNSSNDEVCLCALDGVMDFIGRKWVLFTLNAVGRRGVARFKDLYNELRGISPSTLAGVLRTLEAQGILKRASYPEIPPRVEYSLTKKGEDLRRAVIPLLVWASAQDNQRKRKCASSLYVQVA</sequence>